<comment type="subcellular location">
    <subcellularLocation>
        <location evidence="1">Membrane</location>
        <topology evidence="1">Single-pass membrane protein</topology>
    </subcellularLocation>
</comment>
<dbReference type="InterPro" id="IPR012902">
    <property type="entry name" value="N_methyl_site"/>
</dbReference>
<keyword evidence="2" id="KW-0488">Methylation</keyword>
<sequence>MMLTNFCFKPIFCLKPIFCFKQKQAGFSLLEVMAAMLISSVILVAMTKTYPVLSGQILDLYRQYRLHYLVNRTVYLMEKDIRRAGYCLDKKLCEGEPLMIKNKNTELPNSCFIVAFDLNLNHRWEKPDHIESEFFGYRLNNRALEWKRGAGDCQENGWERLFDPKEIVIETFHLEKSQAKGELIFVTLSITARWLKSPLIVYRHQTTIRLRNVRE</sequence>
<dbReference type="GO" id="GO:0015628">
    <property type="term" value="P:protein secretion by the type II secretion system"/>
    <property type="evidence" value="ECO:0007669"/>
    <property type="project" value="TreeGrafter"/>
</dbReference>
<gene>
    <name evidence="7" type="ORF">Xbed_01976</name>
</gene>
<dbReference type="RefSeq" id="WP_244182460.1">
    <property type="nucleotide sequence ID" value="NZ_CAWNHF010000046.1"/>
</dbReference>
<dbReference type="AlphaFoldDB" id="A0A1Y2SNX6"/>
<dbReference type="PANTHER" id="PTHR39583:SF3">
    <property type="entry name" value="PREPILIN PEPTIDASE-DEPENDENT PROTEIN B"/>
    <property type="match status" value="1"/>
</dbReference>
<evidence type="ECO:0000256" key="4">
    <source>
        <dbReference type="ARBA" id="ARBA00022989"/>
    </source>
</evidence>
<dbReference type="Proteomes" id="UP000194204">
    <property type="component" value="Unassembled WGS sequence"/>
</dbReference>
<evidence type="ECO:0000256" key="1">
    <source>
        <dbReference type="ARBA" id="ARBA00004167"/>
    </source>
</evidence>
<proteinExistence type="predicted"/>
<dbReference type="InterPro" id="IPR051621">
    <property type="entry name" value="T2SS_protein_J"/>
</dbReference>
<keyword evidence="3 6" id="KW-0812">Transmembrane</keyword>
<evidence type="ECO:0000313" key="7">
    <source>
        <dbReference type="EMBL" id="OTA19854.1"/>
    </source>
</evidence>
<dbReference type="STRING" id="40578.Xbed_01976"/>
<dbReference type="NCBIfam" id="TIGR02532">
    <property type="entry name" value="IV_pilin_GFxxxE"/>
    <property type="match status" value="1"/>
</dbReference>
<keyword evidence="8" id="KW-1185">Reference proteome</keyword>
<evidence type="ECO:0000256" key="2">
    <source>
        <dbReference type="ARBA" id="ARBA00022481"/>
    </source>
</evidence>
<protein>
    <submittedName>
        <fullName evidence="7">Peptidase</fullName>
    </submittedName>
</protein>
<dbReference type="GO" id="GO:0016020">
    <property type="term" value="C:membrane"/>
    <property type="evidence" value="ECO:0007669"/>
    <property type="project" value="UniProtKB-SubCell"/>
</dbReference>
<comment type="caution">
    <text evidence="7">The sequence shown here is derived from an EMBL/GenBank/DDBJ whole genome shotgun (WGS) entry which is preliminary data.</text>
</comment>
<evidence type="ECO:0000256" key="6">
    <source>
        <dbReference type="SAM" id="Phobius"/>
    </source>
</evidence>
<name>A0A1Y2SNX6_9GAMM</name>
<organism evidence="7 8">
    <name type="scientific">Xenorhabdus beddingii</name>
    <dbReference type="NCBI Taxonomy" id="40578"/>
    <lineage>
        <taxon>Bacteria</taxon>
        <taxon>Pseudomonadati</taxon>
        <taxon>Pseudomonadota</taxon>
        <taxon>Gammaproteobacteria</taxon>
        <taxon>Enterobacterales</taxon>
        <taxon>Morganellaceae</taxon>
        <taxon>Xenorhabdus</taxon>
    </lineage>
</organism>
<dbReference type="InterPro" id="IPR016419">
    <property type="entry name" value="Prepilin_Pept-dep_B_prd"/>
</dbReference>
<evidence type="ECO:0000256" key="3">
    <source>
        <dbReference type="ARBA" id="ARBA00022692"/>
    </source>
</evidence>
<dbReference type="EMBL" id="MUBK01000014">
    <property type="protein sequence ID" value="OTA19854.1"/>
    <property type="molecule type" value="Genomic_DNA"/>
</dbReference>
<keyword evidence="5 6" id="KW-0472">Membrane</keyword>
<dbReference type="PIRSF" id="PIRSF004525">
    <property type="entry name" value="Pilin_peptidase-dep_B_prd"/>
    <property type="match status" value="1"/>
</dbReference>
<dbReference type="PROSITE" id="PS00409">
    <property type="entry name" value="PROKAR_NTER_METHYL"/>
    <property type="match status" value="1"/>
</dbReference>
<reference evidence="7 8" key="1">
    <citation type="submission" date="2017-01" db="EMBL/GenBank/DDBJ databases">
        <title>Deconstructing symbiosis and pathogenesis requirements using a combined genomic-metabolomic approach.</title>
        <authorList>
            <person name="Tobias N.J."/>
            <person name="Wolff H."/>
            <person name="Djahanschiri B."/>
            <person name="Ebersberger I."/>
            <person name="Bode H.B."/>
        </authorList>
    </citation>
    <scope>NUCLEOTIDE SEQUENCE [LARGE SCALE GENOMIC DNA]</scope>
    <source>
        <strain evidence="7 8">DSM 4764</strain>
    </source>
</reference>
<dbReference type="NCBIfam" id="NF007848">
    <property type="entry name" value="PRK10557.1"/>
    <property type="match status" value="1"/>
</dbReference>
<dbReference type="PANTHER" id="PTHR39583">
    <property type="entry name" value="TYPE II SECRETION SYSTEM PROTEIN J-RELATED"/>
    <property type="match status" value="1"/>
</dbReference>
<keyword evidence="4 6" id="KW-1133">Transmembrane helix</keyword>
<dbReference type="Pfam" id="PF07963">
    <property type="entry name" value="N_methyl"/>
    <property type="match status" value="1"/>
</dbReference>
<feature type="transmembrane region" description="Helical" evidence="6">
    <location>
        <begin position="25"/>
        <end position="46"/>
    </location>
</feature>
<evidence type="ECO:0000313" key="8">
    <source>
        <dbReference type="Proteomes" id="UP000194204"/>
    </source>
</evidence>
<evidence type="ECO:0000256" key="5">
    <source>
        <dbReference type="ARBA" id="ARBA00023136"/>
    </source>
</evidence>
<accession>A0A1Y2SNX6</accession>